<dbReference type="InterPro" id="IPR002347">
    <property type="entry name" value="SDR_fam"/>
</dbReference>
<reference evidence="5 6" key="1">
    <citation type="journal article" date="2019" name="Sci. Rep.">
        <title>Comparative genomics of chytrid fungi reveal insights into the obligate biotrophic and pathogenic lifestyle of Synchytrium endobioticum.</title>
        <authorList>
            <person name="van de Vossenberg B.T.L.H."/>
            <person name="Warris S."/>
            <person name="Nguyen H.D.T."/>
            <person name="van Gent-Pelzer M.P.E."/>
            <person name="Joly D.L."/>
            <person name="van de Geest H.C."/>
            <person name="Bonants P.J.M."/>
            <person name="Smith D.S."/>
            <person name="Levesque C.A."/>
            <person name="van der Lee T.A.J."/>
        </authorList>
    </citation>
    <scope>NUCLEOTIDE SEQUENCE [LARGE SCALE GENOMIC DNA]</scope>
    <source>
        <strain evidence="5 6">CBS 675.73</strain>
    </source>
</reference>
<gene>
    <name evidence="5" type="ORF">CcCBS67573_g00587</name>
</gene>
<evidence type="ECO:0000256" key="4">
    <source>
        <dbReference type="RuleBase" id="RU000363"/>
    </source>
</evidence>
<dbReference type="SUPFAM" id="SSF51735">
    <property type="entry name" value="NAD(P)-binding Rossmann-fold domains"/>
    <property type="match status" value="1"/>
</dbReference>
<evidence type="ECO:0000256" key="2">
    <source>
        <dbReference type="ARBA" id="ARBA00022857"/>
    </source>
</evidence>
<sequence>MSPNPHSFSAASIPDLTGRVFVVTGGNTGIGYETCLQLAKKNATIVMASRSEERAAGAIEKIKASTGNDKIEFLKLVLNDLNQVSSAAKELTARHTKIDVLVNNAGIMASPFALSVDGIEDQFATNHVGHFLFTREVLPALLQGDQPRIVNLSSSAHTFAPKPEGIRFQSINVEGSMGTWERYGQSKLSNILFSKKLNKLYGDKIIVNSVHPGVVDTELMRGPAATYGTWVRPFLGMFKALATISPQDGALTQLFCATSPIIQEKGLKDRFFEPTASDVTDTSKLSAFGKDDALADKLWEFTEALLKEKGF</sequence>
<evidence type="ECO:0000256" key="3">
    <source>
        <dbReference type="ARBA" id="ARBA00023002"/>
    </source>
</evidence>
<keyword evidence="6" id="KW-1185">Reference proteome</keyword>
<dbReference type="STRING" id="246404.A0A507FSD0"/>
<dbReference type="PRINTS" id="PR00081">
    <property type="entry name" value="GDHRDH"/>
</dbReference>
<dbReference type="Pfam" id="PF00106">
    <property type="entry name" value="adh_short"/>
    <property type="match status" value="1"/>
</dbReference>
<name>A0A507FSD0_9FUNG</name>
<proteinExistence type="inferred from homology"/>
<keyword evidence="2" id="KW-0521">NADP</keyword>
<accession>A0A507FSD0</accession>
<comment type="similarity">
    <text evidence="1 4">Belongs to the short-chain dehydrogenases/reductases (SDR) family.</text>
</comment>
<dbReference type="Proteomes" id="UP000320333">
    <property type="component" value="Unassembled WGS sequence"/>
</dbReference>
<dbReference type="PANTHER" id="PTHR24320:SF282">
    <property type="entry name" value="WW DOMAIN-CONTAINING OXIDOREDUCTASE"/>
    <property type="match status" value="1"/>
</dbReference>
<dbReference type="PANTHER" id="PTHR24320">
    <property type="entry name" value="RETINOL DEHYDROGENASE"/>
    <property type="match status" value="1"/>
</dbReference>
<comment type="caution">
    <text evidence="5">The sequence shown here is derived from an EMBL/GenBank/DDBJ whole genome shotgun (WGS) entry which is preliminary data.</text>
</comment>
<evidence type="ECO:0000313" key="5">
    <source>
        <dbReference type="EMBL" id="TPX78116.1"/>
    </source>
</evidence>
<evidence type="ECO:0000313" key="6">
    <source>
        <dbReference type="Proteomes" id="UP000320333"/>
    </source>
</evidence>
<dbReference type="GO" id="GO:0016491">
    <property type="term" value="F:oxidoreductase activity"/>
    <property type="evidence" value="ECO:0007669"/>
    <property type="project" value="UniProtKB-KW"/>
</dbReference>
<keyword evidence="3" id="KW-0560">Oxidoreductase</keyword>
<organism evidence="5 6">
    <name type="scientific">Chytriomyces confervae</name>
    <dbReference type="NCBI Taxonomy" id="246404"/>
    <lineage>
        <taxon>Eukaryota</taxon>
        <taxon>Fungi</taxon>
        <taxon>Fungi incertae sedis</taxon>
        <taxon>Chytridiomycota</taxon>
        <taxon>Chytridiomycota incertae sedis</taxon>
        <taxon>Chytridiomycetes</taxon>
        <taxon>Chytridiales</taxon>
        <taxon>Chytriomycetaceae</taxon>
        <taxon>Chytriomyces</taxon>
    </lineage>
</organism>
<evidence type="ECO:0008006" key="7">
    <source>
        <dbReference type="Google" id="ProtNLM"/>
    </source>
</evidence>
<dbReference type="Gene3D" id="3.40.50.720">
    <property type="entry name" value="NAD(P)-binding Rossmann-like Domain"/>
    <property type="match status" value="1"/>
</dbReference>
<protein>
    <recommendedName>
        <fullName evidence="7">NAD(P)-binding protein</fullName>
    </recommendedName>
</protein>
<dbReference type="AlphaFoldDB" id="A0A507FSD0"/>
<evidence type="ECO:0000256" key="1">
    <source>
        <dbReference type="ARBA" id="ARBA00006484"/>
    </source>
</evidence>
<dbReference type="EMBL" id="QEAP01000008">
    <property type="protein sequence ID" value="TPX78116.1"/>
    <property type="molecule type" value="Genomic_DNA"/>
</dbReference>
<dbReference type="CDD" id="cd05327">
    <property type="entry name" value="retinol-DH_like_SDR_c_like"/>
    <property type="match status" value="1"/>
</dbReference>
<dbReference type="PRINTS" id="PR00080">
    <property type="entry name" value="SDRFAMILY"/>
</dbReference>
<dbReference type="OrthoDB" id="191139at2759"/>
<dbReference type="InterPro" id="IPR036291">
    <property type="entry name" value="NAD(P)-bd_dom_sf"/>
</dbReference>